<dbReference type="Pfam" id="PF00085">
    <property type="entry name" value="Thioredoxin"/>
    <property type="match status" value="1"/>
</dbReference>
<protein>
    <submittedName>
        <fullName evidence="4">Thioredoxin</fullName>
    </submittedName>
</protein>
<name>A0A2V4A4L7_9BACT</name>
<evidence type="ECO:0000256" key="2">
    <source>
        <dbReference type="SAM" id="SignalP"/>
    </source>
</evidence>
<sequence length="134" mass="15168">MKKLKMVLFVGVVMMFLSTTVNAQGIEFFHGTYAEAQAKAKKEGKQLFMDFYTSWCGPCKVMAKKYFTLESVGKVYNKKYICLKIDAEKGEGPEIAKKYGVKAYPTLIFADHSGKEMKKVLGMQNEQQLLDLAK</sequence>
<keyword evidence="1" id="KW-0676">Redox-active center</keyword>
<keyword evidence="5" id="KW-1185">Reference proteome</keyword>
<dbReference type="PROSITE" id="PS00194">
    <property type="entry name" value="THIOREDOXIN_1"/>
    <property type="match status" value="1"/>
</dbReference>
<dbReference type="Gene3D" id="3.40.30.10">
    <property type="entry name" value="Glutaredoxin"/>
    <property type="match status" value="1"/>
</dbReference>
<organism evidence="4 5">
    <name type="scientific">Marinifilum breve</name>
    <dbReference type="NCBI Taxonomy" id="2184082"/>
    <lineage>
        <taxon>Bacteria</taxon>
        <taxon>Pseudomonadati</taxon>
        <taxon>Bacteroidota</taxon>
        <taxon>Bacteroidia</taxon>
        <taxon>Marinilabiliales</taxon>
        <taxon>Marinifilaceae</taxon>
    </lineage>
</organism>
<dbReference type="AlphaFoldDB" id="A0A2V4A4L7"/>
<evidence type="ECO:0000313" key="4">
    <source>
        <dbReference type="EMBL" id="PXY03203.1"/>
    </source>
</evidence>
<evidence type="ECO:0000313" key="5">
    <source>
        <dbReference type="Proteomes" id="UP000248079"/>
    </source>
</evidence>
<dbReference type="CDD" id="cd02947">
    <property type="entry name" value="TRX_family"/>
    <property type="match status" value="1"/>
</dbReference>
<dbReference type="Proteomes" id="UP000248079">
    <property type="component" value="Unassembled WGS sequence"/>
</dbReference>
<accession>A0A2V4A4L7</accession>
<dbReference type="PROSITE" id="PS51352">
    <property type="entry name" value="THIOREDOXIN_2"/>
    <property type="match status" value="1"/>
</dbReference>
<evidence type="ECO:0000259" key="3">
    <source>
        <dbReference type="PROSITE" id="PS51352"/>
    </source>
</evidence>
<dbReference type="InterPro" id="IPR036249">
    <property type="entry name" value="Thioredoxin-like_sf"/>
</dbReference>
<evidence type="ECO:0000256" key="1">
    <source>
        <dbReference type="ARBA" id="ARBA00023284"/>
    </source>
</evidence>
<dbReference type="GO" id="GO:0045454">
    <property type="term" value="P:cell redox homeostasis"/>
    <property type="evidence" value="ECO:0007669"/>
    <property type="project" value="TreeGrafter"/>
</dbReference>
<reference evidence="4 5" key="1">
    <citation type="submission" date="2018-05" db="EMBL/GenBank/DDBJ databases">
        <title>Marinifilum breve JC075T sp. nov., a marine bacterium isolated from Yongle Blue Hole in the South China Sea.</title>
        <authorList>
            <person name="Fu T."/>
        </authorList>
    </citation>
    <scope>NUCLEOTIDE SEQUENCE [LARGE SCALE GENOMIC DNA]</scope>
    <source>
        <strain evidence="4 5">JC075</strain>
    </source>
</reference>
<feature type="signal peptide" evidence="2">
    <location>
        <begin position="1"/>
        <end position="23"/>
    </location>
</feature>
<keyword evidence="2" id="KW-0732">Signal</keyword>
<dbReference type="EMBL" id="QFLI01000001">
    <property type="protein sequence ID" value="PXY03203.1"/>
    <property type="molecule type" value="Genomic_DNA"/>
</dbReference>
<dbReference type="InterPro" id="IPR013766">
    <property type="entry name" value="Thioredoxin_domain"/>
</dbReference>
<comment type="caution">
    <text evidence="4">The sequence shown here is derived from an EMBL/GenBank/DDBJ whole genome shotgun (WGS) entry which is preliminary data.</text>
</comment>
<dbReference type="OrthoDB" id="1099736at2"/>
<feature type="domain" description="Thioredoxin" evidence="3">
    <location>
        <begin position="8"/>
        <end position="134"/>
    </location>
</feature>
<feature type="chain" id="PRO_5016036604" evidence="2">
    <location>
        <begin position="24"/>
        <end position="134"/>
    </location>
</feature>
<dbReference type="RefSeq" id="WP_110359358.1">
    <property type="nucleotide sequence ID" value="NZ_QFLI01000001.1"/>
</dbReference>
<dbReference type="PRINTS" id="PR00421">
    <property type="entry name" value="THIOREDOXIN"/>
</dbReference>
<dbReference type="SUPFAM" id="SSF52833">
    <property type="entry name" value="Thioredoxin-like"/>
    <property type="match status" value="1"/>
</dbReference>
<dbReference type="PANTHER" id="PTHR43601">
    <property type="entry name" value="THIOREDOXIN, MITOCHONDRIAL"/>
    <property type="match status" value="1"/>
</dbReference>
<proteinExistence type="predicted"/>
<gene>
    <name evidence="4" type="ORF">DF185_03730</name>
</gene>
<dbReference type="PANTHER" id="PTHR43601:SF3">
    <property type="entry name" value="THIOREDOXIN, MITOCHONDRIAL"/>
    <property type="match status" value="1"/>
</dbReference>
<dbReference type="InterPro" id="IPR017937">
    <property type="entry name" value="Thioredoxin_CS"/>
</dbReference>